<feature type="compositionally biased region" description="Low complexity" evidence="7">
    <location>
        <begin position="8"/>
        <end position="25"/>
    </location>
</feature>
<comment type="caution">
    <text evidence="10">The sequence shown here is derived from an EMBL/GenBank/DDBJ whole genome shotgun (WGS) entry which is preliminary data.</text>
</comment>
<evidence type="ECO:0000256" key="5">
    <source>
        <dbReference type="ARBA" id="ARBA00023242"/>
    </source>
</evidence>
<evidence type="ECO:0000256" key="7">
    <source>
        <dbReference type="SAM" id="MobiDB-lite"/>
    </source>
</evidence>
<accession>A0A8S1HIP9</accession>
<feature type="domain" description="Origin recognition complex subunit 2 winged-helix" evidence="9">
    <location>
        <begin position="370"/>
        <end position="416"/>
    </location>
</feature>
<evidence type="ECO:0000256" key="6">
    <source>
        <dbReference type="RuleBase" id="RU368084"/>
    </source>
</evidence>
<dbReference type="PANTHER" id="PTHR14052">
    <property type="entry name" value="ORIGIN RECOGNITION COMPLEX SUBUNIT 2"/>
    <property type="match status" value="1"/>
</dbReference>
<keyword evidence="11" id="KW-1185">Reference proteome</keyword>
<dbReference type="Proteomes" id="UP000835052">
    <property type="component" value="Unassembled WGS sequence"/>
</dbReference>
<gene>
    <name evidence="10" type="ORF">CAUJ_LOCUS11728</name>
</gene>
<evidence type="ECO:0000256" key="3">
    <source>
        <dbReference type="ARBA" id="ARBA00019080"/>
    </source>
</evidence>
<dbReference type="Pfam" id="PF24882">
    <property type="entry name" value="WHD_ORC2"/>
    <property type="match status" value="1"/>
</dbReference>
<evidence type="ECO:0000256" key="4">
    <source>
        <dbReference type="ARBA" id="ARBA00022705"/>
    </source>
</evidence>
<dbReference type="InterPro" id="IPR007220">
    <property type="entry name" value="ORC2"/>
</dbReference>
<comment type="function">
    <text evidence="6">Component of the origin recognition complex (ORC) that binds origins of replication. DNA-binding is ATP-dependent. ORC is required to assemble the pre-replication complex necessary to initiate DNA replication.</text>
</comment>
<name>A0A8S1HIP9_9PELO</name>
<dbReference type="InterPro" id="IPR056773">
    <property type="entry name" value="WHD_ORC2"/>
</dbReference>
<dbReference type="Pfam" id="PF04084">
    <property type="entry name" value="RecA-like_ORC2"/>
    <property type="match status" value="1"/>
</dbReference>
<evidence type="ECO:0000256" key="1">
    <source>
        <dbReference type="ARBA" id="ARBA00004123"/>
    </source>
</evidence>
<organism evidence="10 11">
    <name type="scientific">Caenorhabditis auriculariae</name>
    <dbReference type="NCBI Taxonomy" id="2777116"/>
    <lineage>
        <taxon>Eukaryota</taxon>
        <taxon>Metazoa</taxon>
        <taxon>Ecdysozoa</taxon>
        <taxon>Nematoda</taxon>
        <taxon>Chromadorea</taxon>
        <taxon>Rhabditida</taxon>
        <taxon>Rhabditina</taxon>
        <taxon>Rhabditomorpha</taxon>
        <taxon>Rhabditoidea</taxon>
        <taxon>Rhabditidae</taxon>
        <taxon>Peloderinae</taxon>
        <taxon>Caenorhabditis</taxon>
    </lineage>
</organism>
<dbReference type="OrthoDB" id="20198at2759"/>
<reference evidence="10" key="1">
    <citation type="submission" date="2020-10" db="EMBL/GenBank/DDBJ databases">
        <authorList>
            <person name="Kikuchi T."/>
        </authorList>
    </citation>
    <scope>NUCLEOTIDE SEQUENCE</scope>
    <source>
        <strain evidence="10">NKZ352</strain>
    </source>
</reference>
<evidence type="ECO:0000259" key="8">
    <source>
        <dbReference type="Pfam" id="PF04084"/>
    </source>
</evidence>
<evidence type="ECO:0000259" key="9">
    <source>
        <dbReference type="Pfam" id="PF24882"/>
    </source>
</evidence>
<dbReference type="GO" id="GO:0003688">
    <property type="term" value="F:DNA replication origin binding"/>
    <property type="evidence" value="ECO:0007669"/>
    <property type="project" value="UniProtKB-UniRule"/>
</dbReference>
<feature type="compositionally biased region" description="Basic and acidic residues" evidence="7">
    <location>
        <begin position="26"/>
        <end position="44"/>
    </location>
</feature>
<dbReference type="GO" id="GO:0006260">
    <property type="term" value="P:DNA replication"/>
    <property type="evidence" value="ECO:0007669"/>
    <property type="project" value="UniProtKB-UniRule"/>
</dbReference>
<protein>
    <recommendedName>
        <fullName evidence="3 6">Origin recognition complex subunit 2</fullName>
    </recommendedName>
</protein>
<keyword evidence="4 6" id="KW-0235">DNA replication</keyword>
<dbReference type="PANTHER" id="PTHR14052:SF0">
    <property type="entry name" value="ORIGIN RECOGNITION COMPLEX SUBUNIT 2"/>
    <property type="match status" value="1"/>
</dbReference>
<comment type="subunit">
    <text evidence="6">Component of the origin recognition complex (ORC).</text>
</comment>
<feature type="domain" description="Origin recognition complex subunit 2 RecA-like" evidence="8">
    <location>
        <begin position="154"/>
        <end position="307"/>
    </location>
</feature>
<sequence>MIKRTPSAKRLAASPARSSAPQLKKPTPEKKTPRRCTKADEKENSLIDSEVTTRINRVTIQDDEAGQYEDESSTIARSAIEAYFMQGRTAGEMMNKSRVKRGRRKIVADKNLEEEAEENEEVDGRFLQVDLRAVRDFIKDRNSSKTIQNRIEKIVESFPKWTLYLAANFSLLLHGVGSKKEILSRFAKQELSGTTHMRLDATREDVGFRAFLTAVNDNMKLGCSGRGLTVNEWAHALARQIFKTSRQLILLIDNLDSPRWRNDQTALCSLLEYPRNVKLIATVDNINTTIIWNSRHLDVFNFLHIRCDTLALPLEELMTSDSKILGLDGKSNNTTHSISSLDVFWKSLASNSQRIFHLFFEMFLQTQKPVNFWELFSAAKDEFCVSTDTALRTQLVEFKDHRIIKWSRSEDGNDQLSGIVDRDLISQFLTSKGMPLSVA</sequence>
<evidence type="ECO:0000313" key="11">
    <source>
        <dbReference type="Proteomes" id="UP000835052"/>
    </source>
</evidence>
<dbReference type="AlphaFoldDB" id="A0A8S1HIP9"/>
<evidence type="ECO:0000313" key="10">
    <source>
        <dbReference type="EMBL" id="CAD6195809.1"/>
    </source>
</evidence>
<feature type="region of interest" description="Disordered" evidence="7">
    <location>
        <begin position="1"/>
        <end position="44"/>
    </location>
</feature>
<dbReference type="InterPro" id="IPR056772">
    <property type="entry name" value="RecA-like_ORC2"/>
</dbReference>
<comment type="subcellular location">
    <subcellularLocation>
        <location evidence="1 6">Nucleus</location>
    </subcellularLocation>
</comment>
<dbReference type="GO" id="GO:0005664">
    <property type="term" value="C:nuclear origin of replication recognition complex"/>
    <property type="evidence" value="ECO:0007669"/>
    <property type="project" value="UniProtKB-UniRule"/>
</dbReference>
<dbReference type="EMBL" id="CAJGYM010000060">
    <property type="protein sequence ID" value="CAD6195809.1"/>
    <property type="molecule type" value="Genomic_DNA"/>
</dbReference>
<evidence type="ECO:0000256" key="2">
    <source>
        <dbReference type="ARBA" id="ARBA00007421"/>
    </source>
</evidence>
<proteinExistence type="inferred from homology"/>
<keyword evidence="5 6" id="KW-0539">Nucleus</keyword>
<comment type="similarity">
    <text evidence="2 6">Belongs to the ORC2 family.</text>
</comment>